<keyword evidence="3" id="KW-1185">Reference proteome</keyword>
<gene>
    <name evidence="2" type="ORF">HY36_04540</name>
</gene>
<dbReference type="AlphaFoldDB" id="A0A059E2H7"/>
<dbReference type="Proteomes" id="UP000024547">
    <property type="component" value="Unassembled WGS sequence"/>
</dbReference>
<keyword evidence="1" id="KW-0732">Signal</keyword>
<proteinExistence type="predicted"/>
<feature type="signal peptide" evidence="1">
    <location>
        <begin position="1"/>
        <end position="24"/>
    </location>
</feature>
<dbReference type="RefSeq" id="WP_035551108.1">
    <property type="nucleotide sequence ID" value="NZ_AWFH01000012.1"/>
</dbReference>
<sequence length="277" mass="30607">MKSLTKFVLASIGAFLALSLPAHAQGTCPKGRELVNTLINSINAIPGDPNKTKAYAIIYWKRATYQVFDEPEIMSQISRCTYPAGSCGLEADYSGTRFNKLVEYKNALTSFKNGNTSVEPRQPIDAPFPDDGMLEWAEGVLGCTTSEPAPAAPQQAAPDPEWVGYDAARQAGGDQFYQWWRKNFEMRSTTDAFELCRTFGSSSYECSLVAEWTYLNSGRNPYTGGTTQTFNGTYSDQDRGYNAGYEGTVPKPTYTPPTSNEPRCYDQGDGTEKCFYD</sequence>
<dbReference type="OrthoDB" id="7620599at2"/>
<evidence type="ECO:0000313" key="3">
    <source>
        <dbReference type="Proteomes" id="UP000024547"/>
    </source>
</evidence>
<reference evidence="2 3" key="1">
    <citation type="journal article" date="2014" name="Antonie Van Leeuwenhoek">
        <title>Hyphomonas beringensis sp. nov. and Hyphomonas chukchiensis sp. nov., isolated from surface seawater of the Bering Sea and Chukchi Sea.</title>
        <authorList>
            <person name="Li C."/>
            <person name="Lai Q."/>
            <person name="Li G."/>
            <person name="Dong C."/>
            <person name="Wang J."/>
            <person name="Liao Y."/>
            <person name="Shao Z."/>
        </authorList>
    </citation>
    <scope>NUCLEOTIDE SEQUENCE [LARGE SCALE GENOMIC DNA]</scope>
    <source>
        <strain evidence="2 3">22II1-22F38</strain>
    </source>
</reference>
<dbReference type="PATRIC" id="fig|1280948.3.peg.1739"/>
<evidence type="ECO:0000313" key="2">
    <source>
        <dbReference type="EMBL" id="KCZ61828.1"/>
    </source>
</evidence>
<feature type="chain" id="PRO_5001570845" evidence="1">
    <location>
        <begin position="25"/>
        <end position="277"/>
    </location>
</feature>
<organism evidence="2 3">
    <name type="scientific">Hyphomonas atlantica</name>
    <dbReference type="NCBI Taxonomy" id="1280948"/>
    <lineage>
        <taxon>Bacteria</taxon>
        <taxon>Pseudomonadati</taxon>
        <taxon>Pseudomonadota</taxon>
        <taxon>Alphaproteobacteria</taxon>
        <taxon>Hyphomonadales</taxon>
        <taxon>Hyphomonadaceae</taxon>
        <taxon>Hyphomonas</taxon>
    </lineage>
</organism>
<name>A0A059E2H7_9PROT</name>
<protein>
    <submittedName>
        <fullName evidence="2">Uncharacterized protein</fullName>
    </submittedName>
</protein>
<dbReference type="STRING" id="1280948.HY36_04540"/>
<accession>A0A059E2H7</accession>
<comment type="caution">
    <text evidence="2">The sequence shown here is derived from an EMBL/GenBank/DDBJ whole genome shotgun (WGS) entry which is preliminary data.</text>
</comment>
<dbReference type="eggNOG" id="ENOG50315QC">
    <property type="taxonomic scope" value="Bacteria"/>
</dbReference>
<evidence type="ECO:0000256" key="1">
    <source>
        <dbReference type="SAM" id="SignalP"/>
    </source>
</evidence>
<dbReference type="EMBL" id="AWFH01000012">
    <property type="protein sequence ID" value="KCZ61828.1"/>
    <property type="molecule type" value="Genomic_DNA"/>
</dbReference>